<evidence type="ECO:0000313" key="2">
    <source>
        <dbReference type="Proteomes" id="UP000315636"/>
    </source>
</evidence>
<gene>
    <name evidence="1" type="ORF">SAMN06264849_1156</name>
</gene>
<sequence length="48" mass="5987">MKISDALIEYYERQVDEYYRNEEIEFYEYKKEELNKFLVCSDSQSLYA</sequence>
<dbReference type="EMBL" id="FXTI01000015">
    <property type="protein sequence ID" value="SMO92794.1"/>
    <property type="molecule type" value="Genomic_DNA"/>
</dbReference>
<name>A0A521F9P1_9BACL</name>
<organism evidence="1 2">
    <name type="scientific">Melghirimyces algeriensis</name>
    <dbReference type="NCBI Taxonomy" id="910412"/>
    <lineage>
        <taxon>Bacteria</taxon>
        <taxon>Bacillati</taxon>
        <taxon>Bacillota</taxon>
        <taxon>Bacilli</taxon>
        <taxon>Bacillales</taxon>
        <taxon>Thermoactinomycetaceae</taxon>
        <taxon>Melghirimyces</taxon>
    </lineage>
</organism>
<dbReference type="Proteomes" id="UP000315636">
    <property type="component" value="Unassembled WGS sequence"/>
</dbReference>
<keyword evidence="2" id="KW-1185">Reference proteome</keyword>
<evidence type="ECO:0000313" key="1">
    <source>
        <dbReference type="EMBL" id="SMO92794.1"/>
    </source>
</evidence>
<protein>
    <submittedName>
        <fullName evidence="1">Uncharacterized protein</fullName>
    </submittedName>
</protein>
<proteinExistence type="predicted"/>
<dbReference type="AlphaFoldDB" id="A0A521F9P1"/>
<accession>A0A521F9P1</accession>
<reference evidence="1 2" key="1">
    <citation type="submission" date="2017-05" db="EMBL/GenBank/DDBJ databases">
        <authorList>
            <person name="Varghese N."/>
            <person name="Submissions S."/>
        </authorList>
    </citation>
    <scope>NUCLEOTIDE SEQUENCE [LARGE SCALE GENOMIC DNA]</scope>
    <source>
        <strain evidence="1 2">DSM 45474</strain>
    </source>
</reference>